<dbReference type="Pfam" id="PF17384">
    <property type="entry name" value="DUF150_C"/>
    <property type="match status" value="1"/>
</dbReference>
<dbReference type="InterPro" id="IPR028989">
    <property type="entry name" value="RimP_N"/>
</dbReference>
<dbReference type="GO" id="GO:0005829">
    <property type="term" value="C:cytosol"/>
    <property type="evidence" value="ECO:0007669"/>
    <property type="project" value="TreeGrafter"/>
</dbReference>
<dbReference type="RefSeq" id="WP_072901031.1">
    <property type="nucleotide sequence ID" value="NZ_FRAD01000003.1"/>
</dbReference>
<comment type="similarity">
    <text evidence="3">Belongs to the RimP family.</text>
</comment>
<dbReference type="Gene3D" id="3.30.300.70">
    <property type="entry name" value="RimP-like superfamily, N-terminal"/>
    <property type="match status" value="1"/>
</dbReference>
<dbReference type="NCBIfam" id="NF000934">
    <property type="entry name" value="PRK00092.3-1"/>
    <property type="match status" value="1"/>
</dbReference>
<reference evidence="6 7" key="1">
    <citation type="submission" date="2016-11" db="EMBL/GenBank/DDBJ databases">
        <authorList>
            <person name="Jaros S."/>
            <person name="Januszkiewicz K."/>
            <person name="Wedrychowicz H."/>
        </authorList>
    </citation>
    <scope>NUCLEOTIDE SEQUENCE [LARGE SCALE GENOMIC DNA]</scope>
    <source>
        <strain evidence="6 7">DSM 3090</strain>
    </source>
</reference>
<dbReference type="Pfam" id="PF02576">
    <property type="entry name" value="RimP_N"/>
    <property type="match status" value="1"/>
</dbReference>
<dbReference type="HAMAP" id="MF_01077">
    <property type="entry name" value="RimP"/>
    <property type="match status" value="1"/>
</dbReference>
<evidence type="ECO:0000259" key="5">
    <source>
        <dbReference type="Pfam" id="PF17384"/>
    </source>
</evidence>
<accession>A0A1M6J5Z8</accession>
<dbReference type="SUPFAM" id="SSF74942">
    <property type="entry name" value="YhbC-like, C-terminal domain"/>
    <property type="match status" value="1"/>
</dbReference>
<keyword evidence="2 3" id="KW-0690">Ribosome biogenesis</keyword>
<evidence type="ECO:0000313" key="6">
    <source>
        <dbReference type="EMBL" id="SHJ42118.1"/>
    </source>
</evidence>
<protein>
    <recommendedName>
        <fullName evidence="3">Ribosome maturation factor RimP</fullName>
    </recommendedName>
</protein>
<dbReference type="InterPro" id="IPR003728">
    <property type="entry name" value="Ribosome_maturation_RimP"/>
</dbReference>
<dbReference type="InterPro" id="IPR036847">
    <property type="entry name" value="RimP_C_sf"/>
</dbReference>
<sequence length="153" mass="17941">MNQFILDNVKRLIEPLVEQCGYDLYYMEFVKEDGENYLRVYIDNIERPIILDDCVKVNKLVSDMLDEKDPIQESYYLEISSPGVERALHTDAHLNRYIGAKVNVKLREPHKGKKKIECVLKGFDKENISLEFKNELLSVNRRNIITISLKGEY</sequence>
<evidence type="ECO:0000256" key="1">
    <source>
        <dbReference type="ARBA" id="ARBA00022490"/>
    </source>
</evidence>
<name>A0A1M6J5Z8_9CLOT</name>
<dbReference type="PANTHER" id="PTHR33867:SF1">
    <property type="entry name" value="RIBOSOME MATURATION FACTOR RIMP"/>
    <property type="match status" value="1"/>
</dbReference>
<dbReference type="STRING" id="1121331.SAMN02745248_00058"/>
<comment type="subcellular location">
    <subcellularLocation>
        <location evidence="3">Cytoplasm</location>
    </subcellularLocation>
</comment>
<dbReference type="InterPro" id="IPR035956">
    <property type="entry name" value="RimP_N_sf"/>
</dbReference>
<dbReference type="PANTHER" id="PTHR33867">
    <property type="entry name" value="RIBOSOME MATURATION FACTOR RIMP"/>
    <property type="match status" value="1"/>
</dbReference>
<dbReference type="CDD" id="cd01734">
    <property type="entry name" value="YlxS_C"/>
    <property type="match status" value="1"/>
</dbReference>
<gene>
    <name evidence="3" type="primary">rimP</name>
    <name evidence="6" type="ORF">SAMN02745248_00058</name>
</gene>
<organism evidence="6 7">
    <name type="scientific">Hathewaya proteolytica DSM 3090</name>
    <dbReference type="NCBI Taxonomy" id="1121331"/>
    <lineage>
        <taxon>Bacteria</taxon>
        <taxon>Bacillati</taxon>
        <taxon>Bacillota</taxon>
        <taxon>Clostridia</taxon>
        <taxon>Eubacteriales</taxon>
        <taxon>Clostridiaceae</taxon>
        <taxon>Hathewaya</taxon>
    </lineage>
</organism>
<evidence type="ECO:0000256" key="3">
    <source>
        <dbReference type="HAMAP-Rule" id="MF_01077"/>
    </source>
</evidence>
<dbReference type="AlphaFoldDB" id="A0A1M6J5Z8"/>
<keyword evidence="7" id="KW-1185">Reference proteome</keyword>
<keyword evidence="1 3" id="KW-0963">Cytoplasm</keyword>
<dbReference type="SUPFAM" id="SSF75420">
    <property type="entry name" value="YhbC-like, N-terminal domain"/>
    <property type="match status" value="1"/>
</dbReference>
<dbReference type="OrthoDB" id="9805006at2"/>
<feature type="domain" description="Ribosome maturation factor RimP C-terminal" evidence="5">
    <location>
        <begin position="88"/>
        <end position="144"/>
    </location>
</feature>
<proteinExistence type="inferred from homology"/>
<dbReference type="GO" id="GO:0006412">
    <property type="term" value="P:translation"/>
    <property type="evidence" value="ECO:0007669"/>
    <property type="project" value="TreeGrafter"/>
</dbReference>
<comment type="function">
    <text evidence="3">Required for maturation of 30S ribosomal subunits.</text>
</comment>
<evidence type="ECO:0000256" key="2">
    <source>
        <dbReference type="ARBA" id="ARBA00022517"/>
    </source>
</evidence>
<dbReference type="Proteomes" id="UP000183952">
    <property type="component" value="Unassembled WGS sequence"/>
</dbReference>
<dbReference type="Gene3D" id="2.30.30.180">
    <property type="entry name" value="Ribosome maturation factor RimP, C-terminal domain"/>
    <property type="match status" value="1"/>
</dbReference>
<evidence type="ECO:0000259" key="4">
    <source>
        <dbReference type="Pfam" id="PF02576"/>
    </source>
</evidence>
<evidence type="ECO:0000313" key="7">
    <source>
        <dbReference type="Proteomes" id="UP000183952"/>
    </source>
</evidence>
<feature type="domain" description="Ribosome maturation factor RimP N-terminal" evidence="4">
    <location>
        <begin position="12"/>
        <end position="85"/>
    </location>
</feature>
<dbReference type="FunFam" id="3.30.300.70:FF:000001">
    <property type="entry name" value="Ribosome maturation factor RimP"/>
    <property type="match status" value="1"/>
</dbReference>
<dbReference type="EMBL" id="FRAD01000003">
    <property type="protein sequence ID" value="SHJ42118.1"/>
    <property type="molecule type" value="Genomic_DNA"/>
</dbReference>
<dbReference type="GO" id="GO:0000028">
    <property type="term" value="P:ribosomal small subunit assembly"/>
    <property type="evidence" value="ECO:0007669"/>
    <property type="project" value="TreeGrafter"/>
</dbReference>
<dbReference type="InterPro" id="IPR028998">
    <property type="entry name" value="RimP_C"/>
</dbReference>